<evidence type="ECO:0000313" key="2">
    <source>
        <dbReference type="EMBL" id="KAK8744275.1"/>
    </source>
</evidence>
<feature type="signal peptide" evidence="1">
    <location>
        <begin position="1"/>
        <end position="24"/>
    </location>
</feature>
<protein>
    <submittedName>
        <fullName evidence="2">Uncharacterized protein</fullName>
    </submittedName>
</protein>
<keyword evidence="1" id="KW-0732">Signal</keyword>
<proteinExistence type="predicted"/>
<dbReference type="EMBL" id="JARKIK010000022">
    <property type="protein sequence ID" value="KAK8744275.1"/>
    <property type="molecule type" value="Genomic_DNA"/>
</dbReference>
<evidence type="ECO:0000256" key="1">
    <source>
        <dbReference type="SAM" id="SignalP"/>
    </source>
</evidence>
<gene>
    <name evidence="2" type="ORF">OTU49_000715</name>
</gene>
<keyword evidence="3" id="KW-1185">Reference proteome</keyword>
<dbReference type="EMBL" id="JARKIK010000022">
    <property type="protein sequence ID" value="KAK8744276.1"/>
    <property type="molecule type" value="Genomic_DNA"/>
</dbReference>
<organism evidence="2 3">
    <name type="scientific">Cherax quadricarinatus</name>
    <name type="common">Australian red claw crayfish</name>
    <dbReference type="NCBI Taxonomy" id="27406"/>
    <lineage>
        <taxon>Eukaryota</taxon>
        <taxon>Metazoa</taxon>
        <taxon>Ecdysozoa</taxon>
        <taxon>Arthropoda</taxon>
        <taxon>Crustacea</taxon>
        <taxon>Multicrustacea</taxon>
        <taxon>Malacostraca</taxon>
        <taxon>Eumalacostraca</taxon>
        <taxon>Eucarida</taxon>
        <taxon>Decapoda</taxon>
        <taxon>Pleocyemata</taxon>
        <taxon>Astacidea</taxon>
        <taxon>Parastacoidea</taxon>
        <taxon>Parastacidae</taxon>
        <taxon>Cherax</taxon>
    </lineage>
</organism>
<name>A0AAW0XMV1_CHEQU</name>
<sequence>MEKSLVKWTVLVVGVLAVVKEGWCFVQIPNQPTKPLNPATDCKDIKFADPSRRSAVRESVLQAMCVKAAPHVELNNKLKQFAVFLIQRDGFDNQARWYSGEAQDVLADPYWVVNEVEALATTKYHWYSHGLPMWPLPHQALTNTTASKLPSLKKKVVDWPNYGLATPVYFASNAWRNQAWSLEEFFQQKNKKTSPFKSHKDFHNLAKELVANIDGQKVESYSEWPFLKYSLVPMVKSMVTRNKGLCPDELYIYLRVTPCYPGEGAHLTCAQAALHARTLLTLAACRTTDVIVGYTQEYKNDPL</sequence>
<comment type="caution">
    <text evidence="2">The sequence shown here is derived from an EMBL/GenBank/DDBJ whole genome shotgun (WGS) entry which is preliminary data.</text>
</comment>
<dbReference type="AlphaFoldDB" id="A0AAW0XMV1"/>
<reference evidence="2 3" key="1">
    <citation type="journal article" date="2024" name="BMC Genomics">
        <title>Genome assembly of redclaw crayfish (Cherax quadricarinatus) provides insights into its immune adaptation and hypoxia tolerance.</title>
        <authorList>
            <person name="Liu Z."/>
            <person name="Zheng J."/>
            <person name="Li H."/>
            <person name="Fang K."/>
            <person name="Wang S."/>
            <person name="He J."/>
            <person name="Zhou D."/>
            <person name="Weng S."/>
            <person name="Chi M."/>
            <person name="Gu Z."/>
            <person name="He J."/>
            <person name="Li F."/>
            <person name="Wang M."/>
        </authorList>
    </citation>
    <scope>NUCLEOTIDE SEQUENCE [LARGE SCALE GENOMIC DNA]</scope>
    <source>
        <strain evidence="2">ZL_2023a</strain>
    </source>
</reference>
<accession>A0AAW0XMV1</accession>
<reference evidence="2" key="2">
    <citation type="submission" date="2024-01" db="EMBL/GenBank/DDBJ databases">
        <authorList>
            <person name="He J."/>
            <person name="Wang M."/>
            <person name="Zheng J."/>
            <person name="Liu Z."/>
        </authorList>
    </citation>
    <scope>NUCLEOTIDE SEQUENCE</scope>
    <source>
        <strain evidence="2">ZL_2023a</strain>
        <tissue evidence="2">Muscle</tissue>
    </source>
</reference>
<feature type="chain" id="PRO_5044717463" evidence="1">
    <location>
        <begin position="25"/>
        <end position="303"/>
    </location>
</feature>
<dbReference type="Proteomes" id="UP001445076">
    <property type="component" value="Unassembled WGS sequence"/>
</dbReference>
<evidence type="ECO:0000313" key="3">
    <source>
        <dbReference type="Proteomes" id="UP001445076"/>
    </source>
</evidence>